<dbReference type="PANTHER" id="PTHR43304">
    <property type="entry name" value="PHYTOCHROME-LIKE PROTEIN CPH1"/>
    <property type="match status" value="1"/>
</dbReference>
<evidence type="ECO:0000256" key="1">
    <source>
        <dbReference type="ARBA" id="ARBA00000085"/>
    </source>
</evidence>
<evidence type="ECO:0000256" key="5">
    <source>
        <dbReference type="ARBA" id="ARBA00022777"/>
    </source>
</evidence>
<dbReference type="InterPro" id="IPR035965">
    <property type="entry name" value="PAS-like_dom_sf"/>
</dbReference>
<evidence type="ECO:0000256" key="4">
    <source>
        <dbReference type="ARBA" id="ARBA00022679"/>
    </source>
</evidence>
<dbReference type="EMBL" id="SIRS01000002">
    <property type="protein sequence ID" value="TBN17518.1"/>
    <property type="molecule type" value="Genomic_DNA"/>
</dbReference>
<name>A0A4V2JB63_9FLAO</name>
<dbReference type="InterPro" id="IPR052162">
    <property type="entry name" value="Sensor_kinase/Photoreceptor"/>
</dbReference>
<dbReference type="PANTHER" id="PTHR43304:SF1">
    <property type="entry name" value="PAC DOMAIN-CONTAINING PROTEIN"/>
    <property type="match status" value="1"/>
</dbReference>
<feature type="domain" description="PAS" evidence="7">
    <location>
        <begin position="138"/>
        <end position="208"/>
    </location>
</feature>
<dbReference type="Pfam" id="PF02518">
    <property type="entry name" value="HATPase_c"/>
    <property type="match status" value="1"/>
</dbReference>
<dbReference type="InterPro" id="IPR005467">
    <property type="entry name" value="His_kinase_dom"/>
</dbReference>
<dbReference type="InterPro" id="IPR003594">
    <property type="entry name" value="HATPase_dom"/>
</dbReference>
<dbReference type="SMART" id="SM00086">
    <property type="entry name" value="PAC"/>
    <property type="match status" value="2"/>
</dbReference>
<dbReference type="Proteomes" id="UP000292372">
    <property type="component" value="Unassembled WGS sequence"/>
</dbReference>
<dbReference type="InterPro" id="IPR001610">
    <property type="entry name" value="PAC"/>
</dbReference>
<gene>
    <name evidence="9" type="ORF">EYD46_04170</name>
</gene>
<evidence type="ECO:0000259" key="8">
    <source>
        <dbReference type="PROSITE" id="PS50113"/>
    </source>
</evidence>
<dbReference type="SUPFAM" id="SSF55785">
    <property type="entry name" value="PYP-like sensor domain (PAS domain)"/>
    <property type="match status" value="2"/>
</dbReference>
<dbReference type="SMART" id="SM00091">
    <property type="entry name" value="PAS"/>
    <property type="match status" value="1"/>
</dbReference>
<dbReference type="InterPro" id="IPR013655">
    <property type="entry name" value="PAS_fold_3"/>
</dbReference>
<dbReference type="Pfam" id="PF08447">
    <property type="entry name" value="PAS_3"/>
    <property type="match status" value="1"/>
</dbReference>
<protein>
    <recommendedName>
        <fullName evidence="2">histidine kinase</fullName>
        <ecNumber evidence="2">2.7.13.3</ecNumber>
    </recommendedName>
</protein>
<keyword evidence="5" id="KW-0418">Kinase</keyword>
<dbReference type="OrthoDB" id="5522855at2"/>
<evidence type="ECO:0000256" key="2">
    <source>
        <dbReference type="ARBA" id="ARBA00012438"/>
    </source>
</evidence>
<dbReference type="RefSeq" id="WP_130935810.1">
    <property type="nucleotide sequence ID" value="NZ_BMEE01000001.1"/>
</dbReference>
<dbReference type="Gene3D" id="3.30.450.20">
    <property type="entry name" value="PAS domain"/>
    <property type="match status" value="2"/>
</dbReference>
<dbReference type="PROSITE" id="PS50109">
    <property type="entry name" value="HIS_KIN"/>
    <property type="match status" value="1"/>
</dbReference>
<evidence type="ECO:0000256" key="3">
    <source>
        <dbReference type="ARBA" id="ARBA00022553"/>
    </source>
</evidence>
<proteinExistence type="predicted"/>
<feature type="domain" description="PAC" evidence="8">
    <location>
        <begin position="212"/>
        <end position="264"/>
    </location>
</feature>
<reference evidence="9 10" key="1">
    <citation type="journal article" date="2015" name="Int. J. Syst. Evol. Microbiol.">
        <title>Hyunsoonleella pacifica sp. nov., isolated from seawater of South Pacific Gyre.</title>
        <authorList>
            <person name="Gao X."/>
            <person name="Zhang Z."/>
            <person name="Dai X."/>
            <person name="Zhang X.H."/>
        </authorList>
    </citation>
    <scope>NUCLEOTIDE SEQUENCE [LARGE SCALE GENOMIC DNA]</scope>
    <source>
        <strain evidence="9 10">SW033</strain>
    </source>
</reference>
<organism evidence="9 10">
    <name type="scientific">Hyunsoonleella pacifica</name>
    <dbReference type="NCBI Taxonomy" id="1080224"/>
    <lineage>
        <taxon>Bacteria</taxon>
        <taxon>Pseudomonadati</taxon>
        <taxon>Bacteroidota</taxon>
        <taxon>Flavobacteriia</taxon>
        <taxon>Flavobacteriales</taxon>
        <taxon>Flavobacteriaceae</taxon>
    </lineage>
</organism>
<sequence>MYSLQPKKETLHLSKMVEEIATIGTWEVDLNTNKLMWSDVTKKIHEVPSHYTPNVKSGIEFYKEGENRERITSLFKELVEHNTYFDEEFEIVTAKGNRKWVRSIGVIGYRRGSTTRVAYGTFQDVTEKTNFTRQISISEEQFRKIFEFSETGIALIDLNEKWLRINQHFCDMLGYTENELKKLPYYKLVYPEDLERNKKEFTAFLKGESQSFSIQKRFVHKNGGPIWTLITRSAVKDNLGNTIHYVLHAKNINDDKLQQIRIEKLLDISRKQNDKLLNFAHIVSHNLRSHYSNLQMLLNDIKLDDSKLANTSQFELMRMTIDNLGETIHNLNDTVDLSTKHLDGLKTVNIKKHIDNTIISIKPSIKQSNAIIRQNVDKSIEIRSIPAYIDSIFLNILNNAVKYKSPKRQLVIDINAKIENEYVIIQFRDNGLGIDLDLHKNKIFGMYKTFHDVQNANGLGLYITKNQIDYLGGDITVESKVDVGSSFYIKLKK</sequence>
<dbReference type="InterPro" id="IPR036890">
    <property type="entry name" value="HATPase_C_sf"/>
</dbReference>
<dbReference type="SUPFAM" id="SSF55874">
    <property type="entry name" value="ATPase domain of HSP90 chaperone/DNA topoisomerase II/histidine kinase"/>
    <property type="match status" value="1"/>
</dbReference>
<dbReference type="PRINTS" id="PR00344">
    <property type="entry name" value="BCTRLSENSOR"/>
</dbReference>
<evidence type="ECO:0000313" key="10">
    <source>
        <dbReference type="Proteomes" id="UP000292372"/>
    </source>
</evidence>
<keyword evidence="3" id="KW-0597">Phosphoprotein</keyword>
<keyword evidence="4" id="KW-0808">Transferase</keyword>
<dbReference type="SMART" id="SM00387">
    <property type="entry name" value="HATPase_c"/>
    <property type="match status" value="1"/>
</dbReference>
<dbReference type="GO" id="GO:0004673">
    <property type="term" value="F:protein histidine kinase activity"/>
    <property type="evidence" value="ECO:0007669"/>
    <property type="project" value="UniProtKB-EC"/>
</dbReference>
<evidence type="ECO:0000259" key="7">
    <source>
        <dbReference type="PROSITE" id="PS50112"/>
    </source>
</evidence>
<dbReference type="PROSITE" id="PS50112">
    <property type="entry name" value="PAS"/>
    <property type="match status" value="1"/>
</dbReference>
<evidence type="ECO:0000259" key="6">
    <source>
        <dbReference type="PROSITE" id="PS50109"/>
    </source>
</evidence>
<dbReference type="CDD" id="cd00130">
    <property type="entry name" value="PAS"/>
    <property type="match status" value="1"/>
</dbReference>
<dbReference type="PROSITE" id="PS50113">
    <property type="entry name" value="PAC"/>
    <property type="match status" value="1"/>
</dbReference>
<comment type="catalytic activity">
    <reaction evidence="1">
        <text>ATP + protein L-histidine = ADP + protein N-phospho-L-histidine.</text>
        <dbReference type="EC" id="2.7.13.3"/>
    </reaction>
</comment>
<evidence type="ECO:0000313" key="9">
    <source>
        <dbReference type="EMBL" id="TBN17518.1"/>
    </source>
</evidence>
<dbReference type="NCBIfam" id="TIGR00229">
    <property type="entry name" value="sensory_box"/>
    <property type="match status" value="1"/>
</dbReference>
<keyword evidence="10" id="KW-1185">Reference proteome</keyword>
<dbReference type="InterPro" id="IPR000700">
    <property type="entry name" value="PAS-assoc_C"/>
</dbReference>
<dbReference type="AlphaFoldDB" id="A0A4V2JB63"/>
<comment type="caution">
    <text evidence="9">The sequence shown here is derived from an EMBL/GenBank/DDBJ whole genome shotgun (WGS) entry which is preliminary data.</text>
</comment>
<dbReference type="InterPro" id="IPR000014">
    <property type="entry name" value="PAS"/>
</dbReference>
<feature type="domain" description="Histidine kinase" evidence="6">
    <location>
        <begin position="282"/>
        <end position="493"/>
    </location>
</feature>
<accession>A0A4V2JB63</accession>
<dbReference type="InterPro" id="IPR004358">
    <property type="entry name" value="Sig_transdc_His_kin-like_C"/>
</dbReference>
<dbReference type="EC" id="2.7.13.3" evidence="2"/>
<dbReference type="Gene3D" id="3.30.565.10">
    <property type="entry name" value="Histidine kinase-like ATPase, C-terminal domain"/>
    <property type="match status" value="1"/>
</dbReference>